<dbReference type="RefSeq" id="WP_100920147.1">
    <property type="nucleotide sequence ID" value="NZ_CP020370.1"/>
</dbReference>
<dbReference type="InterPro" id="IPR052555">
    <property type="entry name" value="dCTP_Pyrophosphatase"/>
</dbReference>
<proteinExistence type="predicted"/>
<dbReference type="Pfam" id="PF12643">
    <property type="entry name" value="MazG-like"/>
    <property type="match status" value="1"/>
</dbReference>
<dbReference type="PIRSF" id="PIRSF029826">
    <property type="entry name" value="UCP029826_pph"/>
    <property type="match status" value="1"/>
</dbReference>
<keyword evidence="1" id="KW-0378">Hydrolase</keyword>
<protein>
    <submittedName>
        <fullName evidence="1">Nucleotide pyrophosphohydrolase</fullName>
    </submittedName>
</protein>
<accession>A0A2K8UA56</accession>
<gene>
    <name evidence="1" type="ORF">THSYN_16685</name>
</gene>
<dbReference type="GO" id="GO:0005829">
    <property type="term" value="C:cytosol"/>
    <property type="evidence" value="ECO:0007669"/>
    <property type="project" value="TreeGrafter"/>
</dbReference>
<organism evidence="1 2">
    <name type="scientific">Candidatus Thiodictyon syntrophicum</name>
    <dbReference type="NCBI Taxonomy" id="1166950"/>
    <lineage>
        <taxon>Bacteria</taxon>
        <taxon>Pseudomonadati</taxon>
        <taxon>Pseudomonadota</taxon>
        <taxon>Gammaproteobacteria</taxon>
        <taxon>Chromatiales</taxon>
        <taxon>Chromatiaceae</taxon>
        <taxon>Thiodictyon</taxon>
    </lineage>
</organism>
<sequence length="117" mass="13472">MDSLDDLNTRLIRFARERDWEQFHSPKNLSMALAGEVGELLEHFQWLTEAQSRDLTPEKKEQVALELADCLIYLIRLAERLGVDPIAAAYRKIAINEGRYPVERVRGDARRAGEYGD</sequence>
<dbReference type="GO" id="GO:0006253">
    <property type="term" value="P:dCTP catabolic process"/>
    <property type="evidence" value="ECO:0007669"/>
    <property type="project" value="TreeGrafter"/>
</dbReference>
<dbReference type="AlphaFoldDB" id="A0A2K8UA56"/>
<dbReference type="EMBL" id="CP020370">
    <property type="protein sequence ID" value="AUB82417.1"/>
    <property type="molecule type" value="Genomic_DNA"/>
</dbReference>
<dbReference type="GO" id="GO:0042262">
    <property type="term" value="P:DNA protection"/>
    <property type="evidence" value="ECO:0007669"/>
    <property type="project" value="TreeGrafter"/>
</dbReference>
<dbReference type="InterPro" id="IPR025984">
    <property type="entry name" value="DCTPP"/>
</dbReference>
<dbReference type="OrthoDB" id="9791898at2"/>
<keyword evidence="2" id="KW-1185">Reference proteome</keyword>
<dbReference type="GO" id="GO:0047840">
    <property type="term" value="F:dCTP diphosphatase activity"/>
    <property type="evidence" value="ECO:0007669"/>
    <property type="project" value="TreeGrafter"/>
</dbReference>
<reference evidence="1 2" key="1">
    <citation type="submission" date="2017-03" db="EMBL/GenBank/DDBJ databases">
        <title>Complete genome sequence of Candidatus 'Thiodictyon syntrophicum' sp. nov. strain Cad16T, a photolithoautotroph purple sulfur bacterium isolated from an alpine meromictic lake.</title>
        <authorList>
            <person name="Luedin S.M."/>
            <person name="Pothier J.F."/>
            <person name="Danza F."/>
            <person name="Storelli N."/>
            <person name="Wittwer M."/>
            <person name="Tonolla M."/>
        </authorList>
    </citation>
    <scope>NUCLEOTIDE SEQUENCE [LARGE SCALE GENOMIC DNA]</scope>
    <source>
        <strain evidence="1 2">Cad16T</strain>
    </source>
</reference>
<evidence type="ECO:0000313" key="1">
    <source>
        <dbReference type="EMBL" id="AUB82417.1"/>
    </source>
</evidence>
<evidence type="ECO:0000313" key="2">
    <source>
        <dbReference type="Proteomes" id="UP000232638"/>
    </source>
</evidence>
<dbReference type="KEGG" id="tsy:THSYN_16685"/>
<dbReference type="Gene3D" id="1.10.287.1080">
    <property type="entry name" value="MazG-like"/>
    <property type="match status" value="1"/>
</dbReference>
<dbReference type="PANTHER" id="PTHR46523:SF1">
    <property type="entry name" value="DCTP PYROPHOSPHATASE 1"/>
    <property type="match status" value="1"/>
</dbReference>
<dbReference type="SUPFAM" id="SSF101386">
    <property type="entry name" value="all-alpha NTP pyrophosphatases"/>
    <property type="match status" value="1"/>
</dbReference>
<dbReference type="PANTHER" id="PTHR46523">
    <property type="entry name" value="DCTP PYROPHOSPHATASE 1"/>
    <property type="match status" value="1"/>
</dbReference>
<name>A0A2K8UA56_9GAMM</name>
<dbReference type="CDD" id="cd11537">
    <property type="entry name" value="NTP-PPase_RS21-C6_like"/>
    <property type="match status" value="1"/>
</dbReference>
<dbReference type="Proteomes" id="UP000232638">
    <property type="component" value="Chromosome"/>
</dbReference>